<proteinExistence type="predicted"/>
<dbReference type="InterPro" id="IPR012337">
    <property type="entry name" value="RNaseH-like_sf"/>
</dbReference>
<dbReference type="PANTHER" id="PTHR39967">
    <property type="match status" value="1"/>
</dbReference>
<comment type="function">
    <text evidence="1">Involved in the transposition of the insertion sequence.</text>
</comment>
<dbReference type="InterPro" id="IPR036397">
    <property type="entry name" value="RNaseH_sf"/>
</dbReference>
<organism evidence="3 4">
    <name type="scientific">Halapricum desulfuricans</name>
    <dbReference type="NCBI Taxonomy" id="2841257"/>
    <lineage>
        <taxon>Archaea</taxon>
        <taxon>Methanobacteriati</taxon>
        <taxon>Methanobacteriota</taxon>
        <taxon>Stenosarchaea group</taxon>
        <taxon>Halobacteria</taxon>
        <taxon>Halobacteriales</taxon>
        <taxon>Haloarculaceae</taxon>
        <taxon>Halapricum</taxon>
    </lineage>
</organism>
<feature type="domain" description="DDE" evidence="2">
    <location>
        <begin position="45"/>
        <end position="133"/>
    </location>
</feature>
<gene>
    <name evidence="3" type="ORF">HSR121_0035</name>
</gene>
<dbReference type="EMBL" id="CP064787">
    <property type="protein sequence ID" value="QSG04396.1"/>
    <property type="molecule type" value="Genomic_DNA"/>
</dbReference>
<dbReference type="Gene3D" id="3.30.420.10">
    <property type="entry name" value="Ribonuclease H-like superfamily/Ribonuclease H"/>
    <property type="match status" value="1"/>
</dbReference>
<dbReference type="GO" id="GO:0003676">
    <property type="term" value="F:nucleic acid binding"/>
    <property type="evidence" value="ECO:0007669"/>
    <property type="project" value="InterPro"/>
</dbReference>
<evidence type="ECO:0000313" key="3">
    <source>
        <dbReference type="EMBL" id="QSG04396.1"/>
    </source>
</evidence>
<dbReference type="AlphaFoldDB" id="A0A897N244"/>
<dbReference type="SUPFAM" id="SSF53098">
    <property type="entry name" value="Ribonuclease H-like"/>
    <property type="match status" value="1"/>
</dbReference>
<evidence type="ECO:0000256" key="1">
    <source>
        <dbReference type="ARBA" id="ARBA00002286"/>
    </source>
</evidence>
<dbReference type="Pfam" id="PF13610">
    <property type="entry name" value="DDE_Tnp_IS240"/>
    <property type="match status" value="1"/>
</dbReference>
<dbReference type="NCBIfam" id="NF033587">
    <property type="entry name" value="transpos_IS6"/>
    <property type="match status" value="1"/>
</dbReference>
<evidence type="ECO:0000313" key="4">
    <source>
        <dbReference type="Proteomes" id="UP000663525"/>
    </source>
</evidence>
<name>A0A897N244_9EURY</name>
<dbReference type="InterPro" id="IPR047930">
    <property type="entry name" value="Transpos_IS6"/>
</dbReference>
<accession>A0A897N244</accession>
<sequence>MGLSLREVEAVLDWLGVDRCHQAIWYWKETLAETQSDPPTAAPSRVAVDEKQIEVDGEKKWLYAAIDTGSKLLLEVDVFSRRGTDPAAAFLHRLTEKHDVADTEFLVDAGGYLTALSRHDLSGHLDYHDRNHIEKWFQTVTMRIDRFHSFWRGSQSSAKRWLRRFRHYYNRHRPNQALDGSTPAEEVLN</sequence>
<dbReference type="Proteomes" id="UP000663525">
    <property type="component" value="Chromosome"/>
</dbReference>
<dbReference type="PANTHER" id="PTHR39967:SF1">
    <property type="entry name" value="ISH14-TYPE TRANSPOSASE HSIRS44"/>
    <property type="match status" value="1"/>
</dbReference>
<evidence type="ECO:0000259" key="2">
    <source>
        <dbReference type="Pfam" id="PF13610"/>
    </source>
</evidence>
<reference evidence="3" key="1">
    <citation type="submission" date="2020-11" db="EMBL/GenBank/DDBJ databases">
        <title>Carbohydrate-dependent, anaerobic sulfur respiration: A novel catabolism in halophilic archaea.</title>
        <authorList>
            <person name="Sorokin D.Y."/>
            <person name="Messina E."/>
            <person name="Smedile F."/>
            <person name="La Cono V."/>
            <person name="Hallsworth J.E."/>
            <person name="Yakimov M.M."/>
        </authorList>
    </citation>
    <scope>NUCLEOTIDE SEQUENCE</scope>
    <source>
        <strain evidence="3">HSR12-1</strain>
    </source>
</reference>
<dbReference type="InterPro" id="IPR032874">
    <property type="entry name" value="DDE_dom"/>
</dbReference>
<protein>
    <submittedName>
        <fullName evidence="3">Transposase</fullName>
    </submittedName>
</protein>